<accession>A0A8X6KAR8</accession>
<protein>
    <submittedName>
        <fullName evidence="1">Uncharacterized protein</fullName>
    </submittedName>
</protein>
<comment type="caution">
    <text evidence="1">The sequence shown here is derived from an EMBL/GenBank/DDBJ whole genome shotgun (WGS) entry which is preliminary data.</text>
</comment>
<evidence type="ECO:0000313" key="2">
    <source>
        <dbReference type="Proteomes" id="UP000887116"/>
    </source>
</evidence>
<proteinExistence type="predicted"/>
<evidence type="ECO:0000313" key="1">
    <source>
        <dbReference type="EMBL" id="GFQ67336.1"/>
    </source>
</evidence>
<dbReference type="Proteomes" id="UP000887116">
    <property type="component" value="Unassembled WGS sequence"/>
</dbReference>
<dbReference type="AlphaFoldDB" id="A0A8X6KAR8"/>
<organism evidence="1 2">
    <name type="scientific">Trichonephila clavata</name>
    <name type="common">Joro spider</name>
    <name type="synonym">Nephila clavata</name>
    <dbReference type="NCBI Taxonomy" id="2740835"/>
    <lineage>
        <taxon>Eukaryota</taxon>
        <taxon>Metazoa</taxon>
        <taxon>Ecdysozoa</taxon>
        <taxon>Arthropoda</taxon>
        <taxon>Chelicerata</taxon>
        <taxon>Arachnida</taxon>
        <taxon>Araneae</taxon>
        <taxon>Araneomorphae</taxon>
        <taxon>Entelegynae</taxon>
        <taxon>Araneoidea</taxon>
        <taxon>Nephilidae</taxon>
        <taxon>Trichonephila</taxon>
    </lineage>
</organism>
<gene>
    <name evidence="1" type="ORF">TNCT_736631</name>
</gene>
<sequence>MQLRILQSGVESYLSQLQTIIAMFHVSYGHVDGRLLRIRMKQAIHPVAGIRFVNQALKMTSGCMTASSDMLAFLYSHDERYRLYTVFFEYIYHQMNYNFKTITLFPNKIMQGLTWQY</sequence>
<keyword evidence="2" id="KW-1185">Reference proteome</keyword>
<name>A0A8X6KAR8_TRICU</name>
<reference evidence="1" key="1">
    <citation type="submission" date="2020-07" db="EMBL/GenBank/DDBJ databases">
        <title>Multicomponent nature underlies the extraordinary mechanical properties of spider dragline silk.</title>
        <authorList>
            <person name="Kono N."/>
            <person name="Nakamura H."/>
            <person name="Mori M."/>
            <person name="Yoshida Y."/>
            <person name="Ohtoshi R."/>
            <person name="Malay A.D."/>
            <person name="Moran D.A.P."/>
            <person name="Tomita M."/>
            <person name="Numata K."/>
            <person name="Arakawa K."/>
        </authorList>
    </citation>
    <scope>NUCLEOTIDE SEQUENCE</scope>
</reference>
<dbReference type="EMBL" id="BMAO01000505">
    <property type="protein sequence ID" value="GFQ67336.1"/>
    <property type="molecule type" value="Genomic_DNA"/>
</dbReference>